<organism evidence="1 2">
    <name type="scientific">Entamoeba histolytica</name>
    <dbReference type="NCBI Taxonomy" id="5759"/>
    <lineage>
        <taxon>Eukaryota</taxon>
        <taxon>Amoebozoa</taxon>
        <taxon>Evosea</taxon>
        <taxon>Archamoebae</taxon>
        <taxon>Mastigamoebida</taxon>
        <taxon>Entamoebidae</taxon>
        <taxon>Entamoeba</taxon>
    </lineage>
</organism>
<comment type="caution">
    <text evidence="1">The sequence shown here is derived from an EMBL/GenBank/DDBJ whole genome shotgun (WGS) entry which is preliminary data.</text>
</comment>
<dbReference type="AlphaFoldDB" id="A0A175JT19"/>
<reference evidence="1 2" key="1">
    <citation type="submission" date="2016-05" db="EMBL/GenBank/DDBJ databases">
        <title>First whole genome sequencing of Entamoeba histolytica HM1:IMSS-clone-6.</title>
        <authorList>
            <person name="Mukherjee Avik.K."/>
            <person name="Izumyama S."/>
            <person name="Nakada-Tsukui K."/>
            <person name="Nozaki T."/>
        </authorList>
    </citation>
    <scope>NUCLEOTIDE SEQUENCE [LARGE SCALE GENOMIC DNA]</scope>
    <source>
        <strain evidence="1 2">HM1:IMSS clone 6</strain>
    </source>
</reference>
<dbReference type="Proteomes" id="UP000078387">
    <property type="component" value="Unassembled WGS sequence"/>
</dbReference>
<sequence length="87" mass="10606">MYFYELKYTVVSQYKKKGESFHEPMESKLAEEFSTEFNSTYSVGNEYERMYYIIHYEEVDSSKHRIRECRNETKLSIMSECSIERQI</sequence>
<proteinExistence type="predicted"/>
<dbReference type="EMBL" id="BDEQ01000001">
    <property type="protein sequence ID" value="GAT96612.1"/>
    <property type="molecule type" value="Genomic_DNA"/>
</dbReference>
<evidence type="ECO:0000313" key="2">
    <source>
        <dbReference type="Proteomes" id="UP000078387"/>
    </source>
</evidence>
<dbReference type="VEuPathDB" id="AmoebaDB:KM1_090690"/>
<name>A0A175JT19_ENTHI</name>
<protein>
    <submittedName>
        <fullName evidence="1">Uncharacterized protein</fullName>
    </submittedName>
</protein>
<gene>
    <name evidence="1" type="ORF">CL6EHI_c00125</name>
</gene>
<accession>A0A175JT19</accession>
<evidence type="ECO:0000313" key="1">
    <source>
        <dbReference type="EMBL" id="GAT96612.1"/>
    </source>
</evidence>